<dbReference type="AlphaFoldDB" id="F4S083"/>
<dbReference type="OrthoDB" id="10394636at2759"/>
<dbReference type="Proteomes" id="UP000001072">
    <property type="component" value="Unassembled WGS sequence"/>
</dbReference>
<evidence type="ECO:0000256" key="1">
    <source>
        <dbReference type="SAM" id="Phobius"/>
    </source>
</evidence>
<evidence type="ECO:0000313" key="3">
    <source>
        <dbReference type="Proteomes" id="UP000001072"/>
    </source>
</evidence>
<name>F4S083_MELLP</name>
<dbReference type="InParanoid" id="F4S083"/>
<dbReference type="VEuPathDB" id="FungiDB:MELLADRAFT_110566"/>
<dbReference type="HOGENOM" id="CLU_567503_0_0_1"/>
<sequence length="481" mass="55385">MPTGYHNISSRSIFAKYEQTHNLSKATRSKTMGTTTLFTFFILASCLLGLIECLPAPMIGPEVEASGMKVLGEATKPEIKVIGEGTKPNIKVMDVGKKPVMPQPPKPSEKELLSLEAEEKDVLLPKVPFKNDLRDASDPMKEGLTKGKLPKTDATPPVDYFEVYRPPLIEPPKHGRYPIEYKDDMMKATDFNPTKAQGQFVFNYLIKNQIENQIKEVDQKDKLVLQSLLSKTSELHGFGERDNELTLFQSMMSKSKSYFKSFSPNPTSLSLMKDTIQEFQRVDYKISLREDLWMLITFHAFHSSEAEDHLIGLYQTKEFRKVMIEFISKLTKFDTKENGLAWPIHEEILKIENKAIYQLRNTPSYHNFMRFHSYLLKRSHNELMELLDRDVLISQLKNHNIHTDARRILEDFHPNWQESESNEEEAAKLAMNLKEKVDKLDPKENEVELQGAMNILLHLRAFGSDELKTMIENAFKPTIKT</sequence>
<reference evidence="3" key="1">
    <citation type="journal article" date="2011" name="Proc. Natl. Acad. Sci. U.S.A.">
        <title>Obligate biotrophy features unraveled by the genomic analysis of rust fungi.</title>
        <authorList>
            <person name="Duplessis S."/>
            <person name="Cuomo C.A."/>
            <person name="Lin Y.-C."/>
            <person name="Aerts A."/>
            <person name="Tisserant E."/>
            <person name="Veneault-Fourrey C."/>
            <person name="Joly D.L."/>
            <person name="Hacquard S."/>
            <person name="Amselem J."/>
            <person name="Cantarel B.L."/>
            <person name="Chiu R."/>
            <person name="Coutinho P.M."/>
            <person name="Feau N."/>
            <person name="Field M."/>
            <person name="Frey P."/>
            <person name="Gelhaye E."/>
            <person name="Goldberg J."/>
            <person name="Grabherr M.G."/>
            <person name="Kodira C.D."/>
            <person name="Kohler A."/>
            <person name="Kuees U."/>
            <person name="Lindquist E.A."/>
            <person name="Lucas S.M."/>
            <person name="Mago R."/>
            <person name="Mauceli E."/>
            <person name="Morin E."/>
            <person name="Murat C."/>
            <person name="Pangilinan J.L."/>
            <person name="Park R."/>
            <person name="Pearson M."/>
            <person name="Quesneville H."/>
            <person name="Rouhier N."/>
            <person name="Sakthikumar S."/>
            <person name="Salamov A.A."/>
            <person name="Schmutz J."/>
            <person name="Selles B."/>
            <person name="Shapiro H."/>
            <person name="Tanguay P."/>
            <person name="Tuskan G.A."/>
            <person name="Henrissat B."/>
            <person name="Van de Peer Y."/>
            <person name="Rouze P."/>
            <person name="Ellis J.G."/>
            <person name="Dodds P.N."/>
            <person name="Schein J.E."/>
            <person name="Zhong S."/>
            <person name="Hamelin R.C."/>
            <person name="Grigoriev I.V."/>
            <person name="Szabo L.J."/>
            <person name="Martin F."/>
        </authorList>
    </citation>
    <scope>NUCLEOTIDE SEQUENCE [LARGE SCALE GENOMIC DNA]</scope>
    <source>
        <strain evidence="3">98AG31 / pathotype 3-4-7</strain>
    </source>
</reference>
<protein>
    <submittedName>
        <fullName evidence="2">Uncharacterized protein</fullName>
    </submittedName>
</protein>
<keyword evidence="1" id="KW-0472">Membrane</keyword>
<dbReference type="KEGG" id="mlr:MELLADRAFT_110566"/>
<keyword evidence="1" id="KW-1133">Transmembrane helix</keyword>
<keyword evidence="1" id="KW-0812">Transmembrane</keyword>
<dbReference type="RefSeq" id="XP_007414814.1">
    <property type="nucleotide sequence ID" value="XM_007414752.1"/>
</dbReference>
<organism evidence="3">
    <name type="scientific">Melampsora larici-populina (strain 98AG31 / pathotype 3-4-7)</name>
    <name type="common">Poplar leaf rust fungus</name>
    <dbReference type="NCBI Taxonomy" id="747676"/>
    <lineage>
        <taxon>Eukaryota</taxon>
        <taxon>Fungi</taxon>
        <taxon>Dikarya</taxon>
        <taxon>Basidiomycota</taxon>
        <taxon>Pucciniomycotina</taxon>
        <taxon>Pucciniomycetes</taxon>
        <taxon>Pucciniales</taxon>
        <taxon>Melampsoraceae</taxon>
        <taxon>Melampsora</taxon>
    </lineage>
</organism>
<evidence type="ECO:0000313" key="2">
    <source>
        <dbReference type="EMBL" id="EGG01980.1"/>
    </source>
</evidence>
<dbReference type="GeneID" id="18924119"/>
<dbReference type="EMBL" id="GL883134">
    <property type="protein sequence ID" value="EGG01980.1"/>
    <property type="molecule type" value="Genomic_DNA"/>
</dbReference>
<feature type="transmembrane region" description="Helical" evidence="1">
    <location>
        <begin position="32"/>
        <end position="51"/>
    </location>
</feature>
<accession>F4S083</accession>
<proteinExistence type="predicted"/>
<keyword evidence="3" id="KW-1185">Reference proteome</keyword>
<gene>
    <name evidence="2" type="ORF">MELLADRAFT_110566</name>
</gene>